<keyword evidence="3" id="KW-1185">Reference proteome</keyword>
<keyword evidence="2" id="KW-0489">Methyltransferase</keyword>
<dbReference type="Gene3D" id="3.40.50.150">
    <property type="entry name" value="Vaccinia Virus protein VP39"/>
    <property type="match status" value="1"/>
</dbReference>
<sequence>MDIYIGHSHRVREIFIQGEFQSKEDICHFYDSVKNCKTEIKITFLTANTLPCDVIEKLLYLNSLGNCCIEVFARNLYFYLYRLGINCTYLHYRNRQEKIRIESSNKKRYSLNEEEIKVLLQAIYHKYGYDYTQYNMQSIKRRIHNIMTRLNLQTIEELEADVLNNKNTFKEVFLEFSINITDFFRDPEVFAFIRQSLLPALSEHKHIKVWCVGCSNGKEPYSLAILLEELGMLHKTQIYATDINPYIIEEAKNGFYSSETIERDKKNYEMAMGSNAFVDSFHLEEKYMKIRKKYKKNILFFQNNVVNSRLSHEFQMIICRNLLMYFDVNLQRKVLEKFYSGMDREGYLVLGRSEEVTKEQKDKLFDVIHHTHKIYRKK</sequence>
<dbReference type="GO" id="GO:0032259">
    <property type="term" value="P:methylation"/>
    <property type="evidence" value="ECO:0007669"/>
    <property type="project" value="UniProtKB-KW"/>
</dbReference>
<dbReference type="InterPro" id="IPR022641">
    <property type="entry name" value="CheR_N"/>
</dbReference>
<protein>
    <submittedName>
        <fullName evidence="2">Chemotaxis protein methyltransferase CheR</fullName>
    </submittedName>
</protein>
<evidence type="ECO:0000259" key="1">
    <source>
        <dbReference type="PROSITE" id="PS50123"/>
    </source>
</evidence>
<organism evidence="2 3">
    <name type="scientific">Natronincola peptidivorans</name>
    <dbReference type="NCBI Taxonomy" id="426128"/>
    <lineage>
        <taxon>Bacteria</taxon>
        <taxon>Bacillati</taxon>
        <taxon>Bacillota</taxon>
        <taxon>Clostridia</taxon>
        <taxon>Peptostreptococcales</taxon>
        <taxon>Natronincolaceae</taxon>
        <taxon>Natronincola</taxon>
    </lineage>
</organism>
<dbReference type="InterPro" id="IPR050903">
    <property type="entry name" value="Bact_Chemotaxis_MeTrfase"/>
</dbReference>
<dbReference type="AlphaFoldDB" id="A0A1I0DWA3"/>
<evidence type="ECO:0000313" key="3">
    <source>
        <dbReference type="Proteomes" id="UP000199568"/>
    </source>
</evidence>
<dbReference type="PRINTS" id="PR00996">
    <property type="entry name" value="CHERMTFRASE"/>
</dbReference>
<dbReference type="PANTHER" id="PTHR24422">
    <property type="entry name" value="CHEMOTAXIS PROTEIN METHYLTRANSFERASE"/>
    <property type="match status" value="1"/>
</dbReference>
<dbReference type="InterPro" id="IPR000780">
    <property type="entry name" value="CheR_MeTrfase"/>
</dbReference>
<dbReference type="PROSITE" id="PS50123">
    <property type="entry name" value="CHER"/>
    <property type="match status" value="1"/>
</dbReference>
<accession>A0A1I0DWA3</accession>
<gene>
    <name evidence="2" type="ORF">SAMN05660297_02172</name>
</gene>
<feature type="domain" description="CheR-type methyltransferase" evidence="1">
    <location>
        <begin position="104"/>
        <end position="378"/>
    </location>
</feature>
<dbReference type="Proteomes" id="UP000199568">
    <property type="component" value="Unassembled WGS sequence"/>
</dbReference>
<name>A0A1I0DWA3_9FIRM</name>
<proteinExistence type="predicted"/>
<dbReference type="InterPro" id="IPR029063">
    <property type="entry name" value="SAM-dependent_MTases_sf"/>
</dbReference>
<evidence type="ECO:0000313" key="2">
    <source>
        <dbReference type="EMBL" id="SET36775.1"/>
    </source>
</evidence>
<dbReference type="Pfam" id="PF03705">
    <property type="entry name" value="CheR_N"/>
    <property type="match status" value="1"/>
</dbReference>
<dbReference type="SMART" id="SM00138">
    <property type="entry name" value="MeTrc"/>
    <property type="match status" value="1"/>
</dbReference>
<dbReference type="Pfam" id="PF01739">
    <property type="entry name" value="CheR"/>
    <property type="match status" value="1"/>
</dbReference>
<dbReference type="OrthoDB" id="9816309at2"/>
<dbReference type="InterPro" id="IPR022642">
    <property type="entry name" value="CheR_C"/>
</dbReference>
<dbReference type="RefSeq" id="WP_090443612.1">
    <property type="nucleotide sequence ID" value="NZ_FOHU01000009.1"/>
</dbReference>
<dbReference type="STRING" id="426128.SAMN05660297_02172"/>
<dbReference type="SUPFAM" id="SSF53335">
    <property type="entry name" value="S-adenosyl-L-methionine-dependent methyltransferases"/>
    <property type="match status" value="1"/>
</dbReference>
<reference evidence="2 3" key="1">
    <citation type="submission" date="2016-10" db="EMBL/GenBank/DDBJ databases">
        <authorList>
            <person name="de Groot N.N."/>
        </authorList>
    </citation>
    <scope>NUCLEOTIDE SEQUENCE [LARGE SCALE GENOMIC DNA]</scope>
    <source>
        <strain evidence="2 3">DSM 18979</strain>
    </source>
</reference>
<dbReference type="EMBL" id="FOHU01000009">
    <property type="protein sequence ID" value="SET36775.1"/>
    <property type="molecule type" value="Genomic_DNA"/>
</dbReference>
<keyword evidence="2" id="KW-0808">Transferase</keyword>
<dbReference type="GO" id="GO:0008757">
    <property type="term" value="F:S-adenosylmethionine-dependent methyltransferase activity"/>
    <property type="evidence" value="ECO:0007669"/>
    <property type="project" value="InterPro"/>
</dbReference>
<dbReference type="SUPFAM" id="SSF47757">
    <property type="entry name" value="Chemotaxis receptor methyltransferase CheR, N-terminal domain"/>
    <property type="match status" value="1"/>
</dbReference>
<dbReference type="PANTHER" id="PTHR24422:SF8">
    <property type="entry name" value="CHEMOTAXIS PROTEIN"/>
    <property type="match status" value="1"/>
</dbReference>